<feature type="compositionally biased region" description="Acidic residues" evidence="1">
    <location>
        <begin position="622"/>
        <end position="643"/>
    </location>
</feature>
<reference evidence="2" key="1">
    <citation type="submission" date="2022-10" db="EMBL/GenBank/DDBJ databases">
        <title>Tapping the CABI collections for fungal endophytes: first genome assemblies for Collariella, Neodidymelliopsis, Ascochyta clinopodiicola, Didymella pomorum, Didymosphaeria variabile, Neocosmospora piperis and Neocucurbitaria cava.</title>
        <authorList>
            <person name="Hill R."/>
        </authorList>
    </citation>
    <scope>NUCLEOTIDE SEQUENCE</scope>
    <source>
        <strain evidence="2">IMI 356814</strain>
    </source>
</reference>
<keyword evidence="3" id="KW-1185">Reference proteome</keyword>
<feature type="region of interest" description="Disordered" evidence="1">
    <location>
        <begin position="395"/>
        <end position="415"/>
    </location>
</feature>
<feature type="compositionally biased region" description="Gly residues" evidence="1">
    <location>
        <begin position="402"/>
        <end position="411"/>
    </location>
</feature>
<dbReference type="EMBL" id="JAPEUY010000005">
    <property type="protein sequence ID" value="KAJ4372941.1"/>
    <property type="molecule type" value="Genomic_DNA"/>
</dbReference>
<evidence type="ECO:0008006" key="4">
    <source>
        <dbReference type="Google" id="ProtNLM"/>
    </source>
</evidence>
<organism evidence="2 3">
    <name type="scientific">Neocucurbitaria cava</name>
    <dbReference type="NCBI Taxonomy" id="798079"/>
    <lineage>
        <taxon>Eukaryota</taxon>
        <taxon>Fungi</taxon>
        <taxon>Dikarya</taxon>
        <taxon>Ascomycota</taxon>
        <taxon>Pezizomycotina</taxon>
        <taxon>Dothideomycetes</taxon>
        <taxon>Pleosporomycetidae</taxon>
        <taxon>Pleosporales</taxon>
        <taxon>Pleosporineae</taxon>
        <taxon>Cucurbitariaceae</taxon>
        <taxon>Neocucurbitaria</taxon>
    </lineage>
</organism>
<evidence type="ECO:0000313" key="2">
    <source>
        <dbReference type="EMBL" id="KAJ4372941.1"/>
    </source>
</evidence>
<feature type="region of interest" description="Disordered" evidence="1">
    <location>
        <begin position="622"/>
        <end position="644"/>
    </location>
</feature>
<evidence type="ECO:0000313" key="3">
    <source>
        <dbReference type="Proteomes" id="UP001140560"/>
    </source>
</evidence>
<name>A0A9W8YBV5_9PLEO</name>
<dbReference type="OrthoDB" id="3762348at2759"/>
<dbReference type="AlphaFoldDB" id="A0A9W8YBV5"/>
<dbReference type="InterPro" id="IPR052895">
    <property type="entry name" value="HetReg/Transcr_Mod"/>
</dbReference>
<comment type="caution">
    <text evidence="2">The sequence shown here is derived from an EMBL/GenBank/DDBJ whole genome shotgun (WGS) entry which is preliminary data.</text>
</comment>
<feature type="region of interest" description="Disordered" evidence="1">
    <location>
        <begin position="690"/>
        <end position="732"/>
    </location>
</feature>
<accession>A0A9W8YBV5</accession>
<dbReference type="PANTHER" id="PTHR24148:SF64">
    <property type="entry name" value="HETEROKARYON INCOMPATIBILITY DOMAIN-CONTAINING PROTEIN"/>
    <property type="match status" value="1"/>
</dbReference>
<gene>
    <name evidence="2" type="ORF">N0V83_003232</name>
</gene>
<evidence type="ECO:0000256" key="1">
    <source>
        <dbReference type="SAM" id="MobiDB-lite"/>
    </source>
</evidence>
<dbReference type="Proteomes" id="UP001140560">
    <property type="component" value="Unassembled WGS sequence"/>
</dbReference>
<proteinExistence type="predicted"/>
<dbReference type="PANTHER" id="PTHR24148">
    <property type="entry name" value="ANKYRIN REPEAT DOMAIN-CONTAINING PROTEIN 39 HOMOLOG-RELATED"/>
    <property type="match status" value="1"/>
</dbReference>
<sequence>MFRKFKGNIGNVIGMEHIMRHNWWCRMWTFQEFVLAERPVLVVGKNQRLWDDLVVTANNTFFSTDARDDMVRRKRQNAKADELVINNNMPPDEAEVFRGMEISIHLVPLWKNIMNAHKGRVTYQLGLQDPQLIASDFLLEARTRPSGEPKDKLYELYYILQACHYSLPSIDYSETIEKIYEDVTFSIVNQSKSWWILSHLLRARETYTLELSSWVPELCSQILWHQRMELFKEHAEMVASEGIQWPQNHFYLERLADGAICTSAIFPWTVTSSSSILSPTRALDKSFEAYFEEARYGILLKASEDFLFTMANWLNLMTNPDYGDPAGTDSQALEIQDTTPHILRAISRTFFRAASVQGHLLAFTPLESSHSTNESTLSTFLLVNIQQTLSETANSNVMNNKRGGGGGGGRPIYGPNGTKLKQVQYWSYMHDIDLFHFQAYFATIHMFRTALSRQDHGYVDTLFSNDPVHDLPVPEGDEVPADCVEVAYMRGVFQRGGSALGFRVGKNVVEWMCFDRALDDIILTKLETNRLNVQGSAVMLFDHVANVPRGVQERRVRGTTTEHRSWHVSLCLAGNRPVKVYLTWKTFGTELQQHHALQRMAYMESEQAMSALIVDDEGLAEHWEGEEEEEEEEVEEDTDEAEKYEEGCLLTKSTSYDNEDDIIMADMPNKRPFIYKDESMHDTSLKKIELPHKPSVTGSTVLREKDTNTLPLRLAARSDEAQGKQLPDDGQF</sequence>
<protein>
    <recommendedName>
        <fullName evidence="4">Heterokaryon incompatibility domain-containing protein</fullName>
    </recommendedName>
</protein>